<protein>
    <submittedName>
        <fullName evidence="1">Uncharacterized protein</fullName>
    </submittedName>
</protein>
<sequence>MTKYYMVGAVPVKVVRQEEGQTVILAFNVHLGRFESNSRYYSMIRRDDTGLVRQVTEEEFEFAVEQLRQKAS</sequence>
<dbReference type="RefSeq" id="WP_345461966.1">
    <property type="nucleotide sequence ID" value="NZ_BAABRP010000002.1"/>
</dbReference>
<reference evidence="1 2" key="1">
    <citation type="submission" date="2024-02" db="EMBL/GenBank/DDBJ databases">
        <title>Deinococcus carri NBRC 110142.</title>
        <authorList>
            <person name="Ichikawa N."/>
            <person name="Katano-Makiyama Y."/>
            <person name="Hidaka K."/>
        </authorList>
    </citation>
    <scope>NUCLEOTIDE SEQUENCE [LARGE SCALE GENOMIC DNA]</scope>
    <source>
        <strain evidence="1 2">NBRC 110142</strain>
    </source>
</reference>
<evidence type="ECO:0000313" key="1">
    <source>
        <dbReference type="EMBL" id="GAA5512313.1"/>
    </source>
</evidence>
<organism evidence="1 2">
    <name type="scientific">Deinococcus carri</name>
    <dbReference type="NCBI Taxonomy" id="1211323"/>
    <lineage>
        <taxon>Bacteria</taxon>
        <taxon>Thermotogati</taxon>
        <taxon>Deinococcota</taxon>
        <taxon>Deinococci</taxon>
        <taxon>Deinococcales</taxon>
        <taxon>Deinococcaceae</taxon>
        <taxon>Deinococcus</taxon>
    </lineage>
</organism>
<proteinExistence type="predicted"/>
<dbReference type="Proteomes" id="UP001401887">
    <property type="component" value="Unassembled WGS sequence"/>
</dbReference>
<dbReference type="EMBL" id="BAABRP010000002">
    <property type="protein sequence ID" value="GAA5512313.1"/>
    <property type="molecule type" value="Genomic_DNA"/>
</dbReference>
<comment type="caution">
    <text evidence="1">The sequence shown here is derived from an EMBL/GenBank/DDBJ whole genome shotgun (WGS) entry which is preliminary data.</text>
</comment>
<name>A0ABP9W705_9DEIO</name>
<accession>A0ABP9W705</accession>
<evidence type="ECO:0000313" key="2">
    <source>
        <dbReference type="Proteomes" id="UP001401887"/>
    </source>
</evidence>
<gene>
    <name evidence="1" type="ORF">Dcar01_01027</name>
</gene>
<keyword evidence="2" id="KW-1185">Reference proteome</keyword>